<dbReference type="GO" id="GO:0006044">
    <property type="term" value="P:N-acetylglucosamine metabolic process"/>
    <property type="evidence" value="ECO:0007669"/>
    <property type="project" value="TreeGrafter"/>
</dbReference>
<reference evidence="3" key="1">
    <citation type="submission" date="2022-03" db="EMBL/GenBank/DDBJ databases">
        <authorList>
            <person name="Martin C."/>
        </authorList>
    </citation>
    <scope>NUCLEOTIDE SEQUENCE</scope>
</reference>
<feature type="domain" description="Sulfotransferase" evidence="2">
    <location>
        <begin position="2"/>
        <end position="267"/>
    </location>
</feature>
<dbReference type="EMBL" id="CAIIXF020000010">
    <property type="protein sequence ID" value="CAH1797954.1"/>
    <property type="molecule type" value="Genomic_DNA"/>
</dbReference>
<name>A0A8S4PYT8_OWEFU</name>
<evidence type="ECO:0000256" key="1">
    <source>
        <dbReference type="SAM" id="MobiDB-lite"/>
    </source>
</evidence>
<dbReference type="Pfam" id="PF00685">
    <property type="entry name" value="Sulfotransfer_1"/>
    <property type="match status" value="1"/>
</dbReference>
<evidence type="ECO:0000313" key="3">
    <source>
        <dbReference type="EMBL" id="CAH1797954.1"/>
    </source>
</evidence>
<dbReference type="GO" id="GO:0006790">
    <property type="term" value="P:sulfur compound metabolic process"/>
    <property type="evidence" value="ECO:0007669"/>
    <property type="project" value="TreeGrafter"/>
</dbReference>
<gene>
    <name evidence="3" type="ORF">OFUS_LOCUS22156</name>
</gene>
<feature type="region of interest" description="Disordered" evidence="1">
    <location>
        <begin position="222"/>
        <end position="249"/>
    </location>
</feature>
<organism evidence="3 4">
    <name type="scientific">Owenia fusiformis</name>
    <name type="common">Polychaete worm</name>
    <dbReference type="NCBI Taxonomy" id="6347"/>
    <lineage>
        <taxon>Eukaryota</taxon>
        <taxon>Metazoa</taxon>
        <taxon>Spiralia</taxon>
        <taxon>Lophotrochozoa</taxon>
        <taxon>Annelida</taxon>
        <taxon>Polychaeta</taxon>
        <taxon>Sedentaria</taxon>
        <taxon>Canalipalpata</taxon>
        <taxon>Sabellida</taxon>
        <taxon>Oweniida</taxon>
        <taxon>Oweniidae</taxon>
        <taxon>Owenia</taxon>
    </lineage>
</organism>
<feature type="compositionally biased region" description="Polar residues" evidence="1">
    <location>
        <begin position="235"/>
        <end position="249"/>
    </location>
</feature>
<evidence type="ECO:0000259" key="2">
    <source>
        <dbReference type="Pfam" id="PF00685"/>
    </source>
</evidence>
<dbReference type="AlphaFoldDB" id="A0A8S4PYT8"/>
<dbReference type="Proteomes" id="UP000749559">
    <property type="component" value="Unassembled WGS sequence"/>
</dbReference>
<proteinExistence type="predicted"/>
<protein>
    <recommendedName>
        <fullName evidence="2">Sulfotransferase domain-containing protein</fullName>
    </recommendedName>
</protein>
<dbReference type="SUPFAM" id="SSF52540">
    <property type="entry name" value="P-loop containing nucleoside triphosphate hydrolases"/>
    <property type="match status" value="1"/>
</dbReference>
<sequence>MATYRSGSTFLSELFKQNEKIFYAFEPLKPLIRTWDRRDLIQKYGAIVMRDILNCDVGILSHIAKGWHYWMVRYNYTEYTFETTYQMCKGKKLRTVKIISLDNLENLSSYFGNDTAIVLLVRDPRGIYNSRNHLYEEPRENITDRENRLNSMKHTCYNFVTNMKFVEKINKLPRREKAGMPLIKQIAYEDVANNPILKAKEIYKELNIEFDDHISEWIHHNTNYNGDPNDKDLNDPQSTKRNSSATVNKWSHQLKKSQIYDLQNITDCAEVIKLLNYDLVI</sequence>
<dbReference type="InterPro" id="IPR000863">
    <property type="entry name" value="Sulfotransferase_dom"/>
</dbReference>
<evidence type="ECO:0000313" key="4">
    <source>
        <dbReference type="Proteomes" id="UP000749559"/>
    </source>
</evidence>
<dbReference type="OrthoDB" id="6138663at2759"/>
<dbReference type="InterPro" id="IPR051135">
    <property type="entry name" value="Gal/GlcNAc/GalNAc_ST"/>
</dbReference>
<dbReference type="GO" id="GO:0001517">
    <property type="term" value="F:N-acetylglucosamine 6-O-sulfotransferase activity"/>
    <property type="evidence" value="ECO:0007669"/>
    <property type="project" value="TreeGrafter"/>
</dbReference>
<dbReference type="PANTHER" id="PTHR10704:SF71">
    <property type="entry name" value="CARBOHYDRATE SULFOTRANSFERASE 1-LIKE"/>
    <property type="match status" value="1"/>
</dbReference>
<dbReference type="Gene3D" id="3.40.50.300">
    <property type="entry name" value="P-loop containing nucleotide triphosphate hydrolases"/>
    <property type="match status" value="1"/>
</dbReference>
<keyword evidence="4" id="KW-1185">Reference proteome</keyword>
<dbReference type="PANTHER" id="PTHR10704">
    <property type="entry name" value="CARBOHYDRATE SULFOTRANSFERASE"/>
    <property type="match status" value="1"/>
</dbReference>
<dbReference type="InterPro" id="IPR027417">
    <property type="entry name" value="P-loop_NTPase"/>
</dbReference>
<comment type="caution">
    <text evidence="3">The sequence shown here is derived from an EMBL/GenBank/DDBJ whole genome shotgun (WGS) entry which is preliminary data.</text>
</comment>
<accession>A0A8S4PYT8</accession>